<sequence>MESEDPKFSEEAIQLPIEQPPSLSERLLIPSLIAGVTGGGVGLLSKRMKAHPNIPATYATNSAIVAACYCGVRELVKITRKSQDDDLMNSAIGGLFSGALLGRLQGGPRGAFRYSIAFATVGTAFDYASLRSKPFLERVRVTGGGVGLLSKRMKAHPNIPATYATNSAIVAACYCGVRELVKITRKSQDDDLMNSAIGGLFSGALLGRLQGGPRGAFRYSIAFATVGTAFDYASLRSKPFLERVRNMDSITLPVWFPIQILDEEALAKKKAEEQKLFPRLNKEES</sequence>
<comment type="subcellular location">
    <subcellularLocation>
        <location evidence="1">Membrane</location>
        <topology evidence="1">Multi-pass membrane protein</topology>
    </subcellularLocation>
</comment>
<evidence type="ECO:0000313" key="6">
    <source>
        <dbReference type="Proteomes" id="UP000266723"/>
    </source>
</evidence>
<proteinExistence type="predicted"/>
<dbReference type="PANTHER" id="PTHR14110:SF19">
    <property type="entry name" value="GENOME ASSEMBLY, CHROMOSOME: A04"/>
    <property type="match status" value="1"/>
</dbReference>
<dbReference type="EMBL" id="QGKV02000649">
    <property type="protein sequence ID" value="KAF3582781.1"/>
    <property type="molecule type" value="Genomic_DNA"/>
</dbReference>
<keyword evidence="3" id="KW-1133">Transmembrane helix</keyword>
<dbReference type="PANTHER" id="PTHR14110">
    <property type="entry name" value="MITOCHONDRIAL IMPORT INNER MEMBRANE TRANSLOCASE SUBUNIT TIM22"/>
    <property type="match status" value="1"/>
</dbReference>
<evidence type="ECO:0000256" key="1">
    <source>
        <dbReference type="ARBA" id="ARBA00004141"/>
    </source>
</evidence>
<evidence type="ECO:0000256" key="4">
    <source>
        <dbReference type="ARBA" id="ARBA00023136"/>
    </source>
</evidence>
<protein>
    <recommendedName>
        <fullName evidence="7">Mitochondrial import inner membrane translocase subunit Tim17/Tim22/Tim23 family protein</fullName>
    </recommendedName>
</protein>
<dbReference type="Proteomes" id="UP000266723">
    <property type="component" value="Unassembled WGS sequence"/>
</dbReference>
<dbReference type="InterPro" id="IPR039175">
    <property type="entry name" value="TIM22"/>
</dbReference>
<evidence type="ECO:0008006" key="7">
    <source>
        <dbReference type="Google" id="ProtNLM"/>
    </source>
</evidence>
<name>A0ABQ7DZK0_BRACR</name>
<keyword evidence="4" id="KW-0472">Membrane</keyword>
<reference evidence="5 6" key="1">
    <citation type="journal article" date="2020" name="BMC Genomics">
        <title>Intraspecific diversification of the crop wild relative Brassica cretica Lam. using demographic model selection.</title>
        <authorList>
            <person name="Kioukis A."/>
            <person name="Michalopoulou V.A."/>
            <person name="Briers L."/>
            <person name="Pirintsos S."/>
            <person name="Studholme D.J."/>
            <person name="Pavlidis P."/>
            <person name="Sarris P.F."/>
        </authorList>
    </citation>
    <scope>NUCLEOTIDE SEQUENCE [LARGE SCALE GENOMIC DNA]</scope>
    <source>
        <strain evidence="6">cv. PFS-1207/04</strain>
    </source>
</reference>
<comment type="caution">
    <text evidence="5">The sequence shown here is derived from an EMBL/GenBank/DDBJ whole genome shotgun (WGS) entry which is preliminary data.</text>
</comment>
<keyword evidence="2" id="KW-0812">Transmembrane</keyword>
<organism evidence="5 6">
    <name type="scientific">Brassica cretica</name>
    <name type="common">Mustard</name>
    <dbReference type="NCBI Taxonomy" id="69181"/>
    <lineage>
        <taxon>Eukaryota</taxon>
        <taxon>Viridiplantae</taxon>
        <taxon>Streptophyta</taxon>
        <taxon>Embryophyta</taxon>
        <taxon>Tracheophyta</taxon>
        <taxon>Spermatophyta</taxon>
        <taxon>Magnoliopsida</taxon>
        <taxon>eudicotyledons</taxon>
        <taxon>Gunneridae</taxon>
        <taxon>Pentapetalae</taxon>
        <taxon>rosids</taxon>
        <taxon>malvids</taxon>
        <taxon>Brassicales</taxon>
        <taxon>Brassicaceae</taxon>
        <taxon>Brassiceae</taxon>
        <taxon>Brassica</taxon>
    </lineage>
</organism>
<gene>
    <name evidence="5" type="ORF">DY000_02033222</name>
</gene>
<accession>A0ABQ7DZK0</accession>
<evidence type="ECO:0000256" key="2">
    <source>
        <dbReference type="ARBA" id="ARBA00022692"/>
    </source>
</evidence>
<evidence type="ECO:0000313" key="5">
    <source>
        <dbReference type="EMBL" id="KAF3582781.1"/>
    </source>
</evidence>
<keyword evidence="6" id="KW-1185">Reference proteome</keyword>
<evidence type="ECO:0000256" key="3">
    <source>
        <dbReference type="ARBA" id="ARBA00022989"/>
    </source>
</evidence>